<dbReference type="InterPro" id="IPR036388">
    <property type="entry name" value="WH-like_DNA-bd_sf"/>
</dbReference>
<dbReference type="RefSeq" id="WP_345919822.1">
    <property type="nucleotide sequence ID" value="NZ_JBDIVE010000005.1"/>
</dbReference>
<dbReference type="SUPFAM" id="SSF51206">
    <property type="entry name" value="cAMP-binding domain-like"/>
    <property type="match status" value="1"/>
</dbReference>
<organism evidence="1 2">
    <name type="scientific">Uliginosibacterium sediminicola</name>
    <dbReference type="NCBI Taxonomy" id="2024550"/>
    <lineage>
        <taxon>Bacteria</taxon>
        <taxon>Pseudomonadati</taxon>
        <taxon>Pseudomonadota</taxon>
        <taxon>Betaproteobacteria</taxon>
        <taxon>Rhodocyclales</taxon>
        <taxon>Zoogloeaceae</taxon>
        <taxon>Uliginosibacterium</taxon>
    </lineage>
</organism>
<accession>A0ABU9YZB2</accession>
<dbReference type="Gene3D" id="2.60.120.10">
    <property type="entry name" value="Jelly Rolls"/>
    <property type="match status" value="1"/>
</dbReference>
<proteinExistence type="predicted"/>
<dbReference type="SUPFAM" id="SSF46785">
    <property type="entry name" value="Winged helix' DNA-binding domain"/>
    <property type="match status" value="1"/>
</dbReference>
<evidence type="ECO:0000313" key="1">
    <source>
        <dbReference type="EMBL" id="MEN3069055.1"/>
    </source>
</evidence>
<gene>
    <name evidence="1" type="ORF">ABDB84_11245</name>
</gene>
<evidence type="ECO:0000313" key="2">
    <source>
        <dbReference type="Proteomes" id="UP001410394"/>
    </source>
</evidence>
<dbReference type="EMBL" id="JBDIVE010000005">
    <property type="protein sequence ID" value="MEN3069055.1"/>
    <property type="molecule type" value="Genomic_DNA"/>
</dbReference>
<dbReference type="InterPro" id="IPR000595">
    <property type="entry name" value="cNMP-bd_dom"/>
</dbReference>
<name>A0ABU9YZB2_9RHOO</name>
<dbReference type="CDD" id="cd00038">
    <property type="entry name" value="CAP_ED"/>
    <property type="match status" value="1"/>
</dbReference>
<dbReference type="InterPro" id="IPR018490">
    <property type="entry name" value="cNMP-bd_dom_sf"/>
</dbReference>
<dbReference type="Proteomes" id="UP001410394">
    <property type="component" value="Unassembled WGS sequence"/>
</dbReference>
<dbReference type="InterPro" id="IPR014710">
    <property type="entry name" value="RmlC-like_jellyroll"/>
</dbReference>
<comment type="caution">
    <text evidence="1">The sequence shown here is derived from an EMBL/GenBank/DDBJ whole genome shotgun (WGS) entry which is preliminary data.</text>
</comment>
<keyword evidence="2" id="KW-1185">Reference proteome</keyword>
<sequence length="204" mass="22157">MGKAETSLLACQHEASLAERRHLRRGDIIHHAGSVGRTWRVLSGSLRLDVPGDSGPVFAGLALRDDIIGVETLTRERCAFTVSALSDCVLEPWSAYTSHHELQHILARNALRAAAMMEVRSGLSASRVRNLIRLLNSAAQPDEADTPQALPDQCAMAEITGLTHETVCRVIAQMRKDGELKRASSGKKQFIVQLRTDGAPAVTC</sequence>
<evidence type="ECO:0008006" key="3">
    <source>
        <dbReference type="Google" id="ProtNLM"/>
    </source>
</evidence>
<dbReference type="InterPro" id="IPR036390">
    <property type="entry name" value="WH_DNA-bd_sf"/>
</dbReference>
<protein>
    <recommendedName>
        <fullName evidence="3">Crp/Fnr family transcriptional regulator</fullName>
    </recommendedName>
</protein>
<reference evidence="1 2" key="1">
    <citation type="journal article" date="2018" name="Int. J. Syst. Evol. Microbiol.">
        <title>Uliginosibacterium sediminicola sp. nov., isolated from freshwater sediment.</title>
        <authorList>
            <person name="Hwang W.M."/>
            <person name="Kim S.M."/>
            <person name="Kang K."/>
            <person name="Ahn T.Y."/>
        </authorList>
    </citation>
    <scope>NUCLEOTIDE SEQUENCE [LARGE SCALE GENOMIC DNA]</scope>
    <source>
        <strain evidence="1 2">M1-21</strain>
    </source>
</reference>
<dbReference type="Gene3D" id="1.10.10.10">
    <property type="entry name" value="Winged helix-like DNA-binding domain superfamily/Winged helix DNA-binding domain"/>
    <property type="match status" value="1"/>
</dbReference>